<accession>A0ABV8GKW1</accession>
<name>A0ABV8GKW1_9ACTN</name>
<comment type="caution">
    <text evidence="2">The sequence shown here is derived from an EMBL/GenBank/DDBJ whole genome shotgun (WGS) entry which is preliminary data.</text>
</comment>
<dbReference type="EMBL" id="JBHSBI010000036">
    <property type="protein sequence ID" value="MFC4014586.1"/>
    <property type="molecule type" value="Genomic_DNA"/>
</dbReference>
<organism evidence="2 3">
    <name type="scientific">Nonomuraea purpurea</name>
    <dbReference type="NCBI Taxonomy" id="1849276"/>
    <lineage>
        <taxon>Bacteria</taxon>
        <taxon>Bacillati</taxon>
        <taxon>Actinomycetota</taxon>
        <taxon>Actinomycetes</taxon>
        <taxon>Streptosporangiales</taxon>
        <taxon>Streptosporangiaceae</taxon>
        <taxon>Nonomuraea</taxon>
    </lineage>
</organism>
<proteinExistence type="predicted"/>
<keyword evidence="3" id="KW-1185">Reference proteome</keyword>
<evidence type="ECO:0000313" key="2">
    <source>
        <dbReference type="EMBL" id="MFC4014586.1"/>
    </source>
</evidence>
<dbReference type="Proteomes" id="UP001595851">
    <property type="component" value="Unassembled WGS sequence"/>
</dbReference>
<protein>
    <submittedName>
        <fullName evidence="2">Uncharacterized protein</fullName>
    </submittedName>
</protein>
<feature type="region of interest" description="Disordered" evidence="1">
    <location>
        <begin position="1"/>
        <end position="21"/>
    </location>
</feature>
<dbReference type="RefSeq" id="WP_379534421.1">
    <property type="nucleotide sequence ID" value="NZ_JBHSBI010000036.1"/>
</dbReference>
<gene>
    <name evidence="2" type="ORF">ACFOY2_45700</name>
</gene>
<evidence type="ECO:0000256" key="1">
    <source>
        <dbReference type="SAM" id="MobiDB-lite"/>
    </source>
</evidence>
<feature type="compositionally biased region" description="Low complexity" evidence="1">
    <location>
        <begin position="8"/>
        <end position="21"/>
    </location>
</feature>
<reference evidence="3" key="1">
    <citation type="journal article" date="2019" name="Int. J. Syst. Evol. Microbiol.">
        <title>The Global Catalogue of Microorganisms (GCM) 10K type strain sequencing project: providing services to taxonomists for standard genome sequencing and annotation.</title>
        <authorList>
            <consortium name="The Broad Institute Genomics Platform"/>
            <consortium name="The Broad Institute Genome Sequencing Center for Infectious Disease"/>
            <person name="Wu L."/>
            <person name="Ma J."/>
        </authorList>
    </citation>
    <scope>NUCLEOTIDE SEQUENCE [LARGE SCALE GENOMIC DNA]</scope>
    <source>
        <strain evidence="3">TBRC 1276</strain>
    </source>
</reference>
<evidence type="ECO:0000313" key="3">
    <source>
        <dbReference type="Proteomes" id="UP001595851"/>
    </source>
</evidence>
<sequence>MSTNDVKAAGSTPAAPAAPSGRAIATELAMARYLEKHKIGDVIKDRIATLKTSTDDGMPLLAPGGTEIAHIAGQIFATVTQPKVGYQFRVTDSPAFQEWVEQNAPTEVGRTVTVEVTGRETDRVMAALEKLLGPGRAQLTVEVRPAFITLLGDAAAKHGVTADPRTGEFVDIPGVTIVPTNPSPTVKFTPDADQVIAHAYRAGLFSGSRLAAILALPAAEGGE</sequence>